<evidence type="ECO:0000313" key="1">
    <source>
        <dbReference type="EMBL" id="OAE40688.1"/>
    </source>
</evidence>
<dbReference type="AlphaFoldDB" id="A0A176X3K2"/>
<comment type="caution">
    <text evidence="1">The sequence shown here is derived from an EMBL/GenBank/DDBJ whole genome shotgun (WGS) entry which is preliminary data.</text>
</comment>
<sequence length="158" mass="17699">MPGEGVYLLSDYGGEPVGVICEECELLKFISSGELMVEFGDLSMPTMLRRISQEVIKCAKPMEGYSGRCMLHYHARSGSQIEALKQAKPPAVRVKEIRNWEIVVAKCNYCGHVSNIPHWQLNRAAKTDTTVDEIAKRLKCKRCSVKGDVKITIAKMPR</sequence>
<organism evidence="1 2">
    <name type="scientific">Agrobacterium tumefaciens</name>
    <dbReference type="NCBI Taxonomy" id="358"/>
    <lineage>
        <taxon>Bacteria</taxon>
        <taxon>Pseudomonadati</taxon>
        <taxon>Pseudomonadota</taxon>
        <taxon>Alphaproteobacteria</taxon>
        <taxon>Hyphomicrobiales</taxon>
        <taxon>Rhizobiaceae</taxon>
        <taxon>Rhizobium/Agrobacterium group</taxon>
        <taxon>Agrobacterium</taxon>
        <taxon>Agrobacterium tumefaciens complex</taxon>
    </lineage>
</organism>
<proteinExistence type="predicted"/>
<dbReference type="RefSeq" id="WP_063950436.1">
    <property type="nucleotide sequence ID" value="NZ_LXPS01000036.1"/>
</dbReference>
<evidence type="ECO:0000313" key="2">
    <source>
        <dbReference type="Proteomes" id="UP000077098"/>
    </source>
</evidence>
<protein>
    <submittedName>
        <fullName evidence="1">Uncharacterized protein</fullName>
    </submittedName>
</protein>
<name>A0A176X3K2_AGRTU</name>
<dbReference type="EMBL" id="LXPS01000036">
    <property type="protein sequence ID" value="OAE40688.1"/>
    <property type="molecule type" value="Genomic_DNA"/>
</dbReference>
<reference evidence="1 2" key="1">
    <citation type="submission" date="2016-05" db="EMBL/GenBank/DDBJ databases">
        <authorList>
            <person name="Lavstsen T."/>
            <person name="Jespersen J.S."/>
        </authorList>
    </citation>
    <scope>NUCLEOTIDE SEQUENCE [LARGE SCALE GENOMIC DNA]</scope>
    <source>
        <strain evidence="1 2">KCJ1736</strain>
    </source>
</reference>
<gene>
    <name evidence="1" type="ORF">A7J57_10545</name>
</gene>
<accession>A0A176X3K2</accession>
<dbReference type="Proteomes" id="UP000077098">
    <property type="component" value="Unassembled WGS sequence"/>
</dbReference>